<dbReference type="SUPFAM" id="SSF46785">
    <property type="entry name" value="Winged helix' DNA-binding domain"/>
    <property type="match status" value="1"/>
</dbReference>
<feature type="domain" description="HTH iclR-type" evidence="1">
    <location>
        <begin position="10"/>
        <end position="52"/>
    </location>
</feature>
<accession>A0ABW9J4F3</accession>
<dbReference type="Pfam" id="PF09339">
    <property type="entry name" value="HTH_IclR"/>
    <property type="match status" value="1"/>
</dbReference>
<dbReference type="InterPro" id="IPR005471">
    <property type="entry name" value="Tscrpt_reg_IclR_N"/>
</dbReference>
<evidence type="ECO:0000259" key="1">
    <source>
        <dbReference type="Pfam" id="PF09339"/>
    </source>
</evidence>
<dbReference type="InterPro" id="IPR036388">
    <property type="entry name" value="WH-like_DNA-bd_sf"/>
</dbReference>
<keyword evidence="3" id="KW-1185">Reference proteome</keyword>
<evidence type="ECO:0000313" key="3">
    <source>
        <dbReference type="Proteomes" id="UP001517247"/>
    </source>
</evidence>
<dbReference type="InterPro" id="IPR036390">
    <property type="entry name" value="WH_DNA-bd_sf"/>
</dbReference>
<gene>
    <name evidence="2" type="ORF">E6A44_005410</name>
</gene>
<dbReference type="RefSeq" id="WP_138722147.1">
    <property type="nucleotide sequence ID" value="NZ_SSHJ02000005.1"/>
</dbReference>
<reference evidence="2 3" key="1">
    <citation type="submission" date="2024-12" db="EMBL/GenBank/DDBJ databases">
        <authorList>
            <person name="Hu S."/>
        </authorList>
    </citation>
    <scope>NUCLEOTIDE SEQUENCE [LARGE SCALE GENOMIC DNA]</scope>
    <source>
        <strain evidence="2 3">THG-T11</strain>
    </source>
</reference>
<organism evidence="2 3">
    <name type="scientific">Pedobacter ureilyticus</name>
    <dbReference type="NCBI Taxonomy" id="1393051"/>
    <lineage>
        <taxon>Bacteria</taxon>
        <taxon>Pseudomonadati</taxon>
        <taxon>Bacteroidota</taxon>
        <taxon>Sphingobacteriia</taxon>
        <taxon>Sphingobacteriales</taxon>
        <taxon>Sphingobacteriaceae</taxon>
        <taxon>Pedobacter</taxon>
    </lineage>
</organism>
<name>A0ABW9J4F3_9SPHI</name>
<proteinExistence type="predicted"/>
<dbReference type="EMBL" id="SSHJ02000005">
    <property type="protein sequence ID" value="MFN0255000.1"/>
    <property type="molecule type" value="Genomic_DNA"/>
</dbReference>
<comment type="caution">
    <text evidence="2">The sequence shown here is derived from an EMBL/GenBank/DDBJ whole genome shotgun (WGS) entry which is preliminary data.</text>
</comment>
<protein>
    <submittedName>
        <fullName evidence="2">Helix-turn-helix domain-containing protein</fullName>
    </submittedName>
</protein>
<sequence length="66" mass="8009">MTALQYRNRLDILLYLIKHQQMLRVPIMAKKLGYHKSTLERQLKRLRAEGYVINYDATLKRYVLEE</sequence>
<evidence type="ECO:0000313" key="2">
    <source>
        <dbReference type="EMBL" id="MFN0255000.1"/>
    </source>
</evidence>
<dbReference type="Proteomes" id="UP001517247">
    <property type="component" value="Unassembled WGS sequence"/>
</dbReference>
<dbReference type="Gene3D" id="1.10.10.10">
    <property type="entry name" value="Winged helix-like DNA-binding domain superfamily/Winged helix DNA-binding domain"/>
    <property type="match status" value="1"/>
</dbReference>